<dbReference type="InterPro" id="IPR013249">
    <property type="entry name" value="RNA_pol_sigma70_r4_t2"/>
</dbReference>
<dbReference type="SUPFAM" id="SSF88946">
    <property type="entry name" value="Sigma2 domain of RNA polymerase sigma factors"/>
    <property type="match status" value="1"/>
</dbReference>
<dbReference type="InterPro" id="IPR013324">
    <property type="entry name" value="RNA_pol_sigma_r3/r4-like"/>
</dbReference>
<reference evidence="7" key="2">
    <citation type="submission" date="2020-09" db="EMBL/GenBank/DDBJ databases">
        <authorList>
            <person name="Sun Q."/>
            <person name="Zhou Y."/>
        </authorList>
    </citation>
    <scope>NUCLEOTIDE SEQUENCE</scope>
    <source>
        <strain evidence="7">CGMCC 1.15179</strain>
    </source>
</reference>
<dbReference type="EMBL" id="BMHQ01000007">
    <property type="protein sequence ID" value="GGE19902.1"/>
    <property type="molecule type" value="Genomic_DNA"/>
</dbReference>
<accession>A0A8J2VD01</accession>
<gene>
    <name evidence="7" type="primary">sigW</name>
    <name evidence="7" type="ORF">GCM10011571_22320</name>
</gene>
<evidence type="ECO:0000256" key="4">
    <source>
        <dbReference type="ARBA" id="ARBA00023163"/>
    </source>
</evidence>
<comment type="similarity">
    <text evidence="1">Belongs to the sigma-70 factor family. ECF subfamily.</text>
</comment>
<evidence type="ECO:0000256" key="3">
    <source>
        <dbReference type="ARBA" id="ARBA00023082"/>
    </source>
</evidence>
<dbReference type="InterPro" id="IPR014284">
    <property type="entry name" value="RNA_pol_sigma-70_dom"/>
</dbReference>
<dbReference type="Pfam" id="PF04542">
    <property type="entry name" value="Sigma70_r2"/>
    <property type="match status" value="1"/>
</dbReference>
<dbReference type="AlphaFoldDB" id="A0A8J2VD01"/>
<keyword evidence="3" id="KW-0731">Sigma factor</keyword>
<dbReference type="Pfam" id="PF08281">
    <property type="entry name" value="Sigma70_r4_2"/>
    <property type="match status" value="1"/>
</dbReference>
<feature type="domain" description="RNA polymerase sigma-70 region 2" evidence="5">
    <location>
        <begin position="20"/>
        <end position="84"/>
    </location>
</feature>
<dbReference type="SUPFAM" id="SSF88659">
    <property type="entry name" value="Sigma3 and sigma4 domains of RNA polymerase sigma factors"/>
    <property type="match status" value="1"/>
</dbReference>
<reference evidence="7" key="1">
    <citation type="journal article" date="2014" name="Int. J. Syst. Evol. Microbiol.">
        <title>Complete genome sequence of Corynebacterium casei LMG S-19264T (=DSM 44701T), isolated from a smear-ripened cheese.</title>
        <authorList>
            <consortium name="US DOE Joint Genome Institute (JGI-PGF)"/>
            <person name="Walter F."/>
            <person name="Albersmeier A."/>
            <person name="Kalinowski J."/>
            <person name="Ruckert C."/>
        </authorList>
    </citation>
    <scope>NUCLEOTIDE SEQUENCE</scope>
    <source>
        <strain evidence="7">CGMCC 1.15179</strain>
    </source>
</reference>
<dbReference type="Proteomes" id="UP000625210">
    <property type="component" value="Unassembled WGS sequence"/>
</dbReference>
<keyword evidence="2" id="KW-0805">Transcription regulation</keyword>
<dbReference type="RefSeq" id="WP_188647968.1">
    <property type="nucleotide sequence ID" value="NZ_BMHQ01000007.1"/>
</dbReference>
<dbReference type="Gene3D" id="1.10.1740.10">
    <property type="match status" value="1"/>
</dbReference>
<keyword evidence="8" id="KW-1185">Reference proteome</keyword>
<evidence type="ECO:0000259" key="6">
    <source>
        <dbReference type="Pfam" id="PF08281"/>
    </source>
</evidence>
<dbReference type="PANTHER" id="PTHR43133:SF51">
    <property type="entry name" value="RNA POLYMERASE SIGMA FACTOR"/>
    <property type="match status" value="1"/>
</dbReference>
<dbReference type="InterPro" id="IPR036388">
    <property type="entry name" value="WH-like_DNA-bd_sf"/>
</dbReference>
<keyword evidence="4" id="KW-0804">Transcription</keyword>
<dbReference type="CDD" id="cd06171">
    <property type="entry name" value="Sigma70_r4"/>
    <property type="match status" value="1"/>
</dbReference>
<dbReference type="InterPro" id="IPR039425">
    <property type="entry name" value="RNA_pol_sigma-70-like"/>
</dbReference>
<dbReference type="GO" id="GO:0016987">
    <property type="term" value="F:sigma factor activity"/>
    <property type="evidence" value="ECO:0007669"/>
    <property type="project" value="UniProtKB-KW"/>
</dbReference>
<name>A0A8J2VD01_9BACL</name>
<evidence type="ECO:0000313" key="8">
    <source>
        <dbReference type="Proteomes" id="UP000625210"/>
    </source>
</evidence>
<protein>
    <submittedName>
        <fullName evidence="7">RNA polymerase sigma factor SigW</fullName>
    </submittedName>
</protein>
<dbReference type="GO" id="GO:0006352">
    <property type="term" value="P:DNA-templated transcription initiation"/>
    <property type="evidence" value="ECO:0007669"/>
    <property type="project" value="InterPro"/>
</dbReference>
<evidence type="ECO:0000256" key="1">
    <source>
        <dbReference type="ARBA" id="ARBA00010641"/>
    </source>
</evidence>
<evidence type="ECO:0000256" key="2">
    <source>
        <dbReference type="ARBA" id="ARBA00023015"/>
    </source>
</evidence>
<organism evidence="7 8">
    <name type="scientific">Marinithermofilum abyssi</name>
    <dbReference type="NCBI Taxonomy" id="1571185"/>
    <lineage>
        <taxon>Bacteria</taxon>
        <taxon>Bacillati</taxon>
        <taxon>Bacillota</taxon>
        <taxon>Bacilli</taxon>
        <taxon>Bacillales</taxon>
        <taxon>Thermoactinomycetaceae</taxon>
        <taxon>Marinithermofilum</taxon>
    </lineage>
</organism>
<sequence>MSLEDTGKRTVTDEFLERLQQHRRYLYSIAYRLTGNPEDAKDLTQETIWQAHRKSSKYVYEKSLKAWLRTMMTNRFRDQKRKKSLKLVALEDAFIQSEPPHSTNMMSVEEQVEQRLLLERVKEEIQDLPEIYRRVIVLRHFHSYSYTEISETLEIPEGTVKTQLFRARKMLKERLSKK</sequence>
<dbReference type="NCBIfam" id="TIGR02937">
    <property type="entry name" value="sigma70-ECF"/>
    <property type="match status" value="1"/>
</dbReference>
<feature type="domain" description="RNA polymerase sigma factor 70 region 4 type 2" evidence="6">
    <location>
        <begin position="119"/>
        <end position="171"/>
    </location>
</feature>
<dbReference type="Gene3D" id="1.10.10.10">
    <property type="entry name" value="Winged helix-like DNA-binding domain superfamily/Winged helix DNA-binding domain"/>
    <property type="match status" value="1"/>
</dbReference>
<dbReference type="PANTHER" id="PTHR43133">
    <property type="entry name" value="RNA POLYMERASE ECF-TYPE SIGMA FACTO"/>
    <property type="match status" value="1"/>
</dbReference>
<dbReference type="InterPro" id="IPR007627">
    <property type="entry name" value="RNA_pol_sigma70_r2"/>
</dbReference>
<evidence type="ECO:0000259" key="5">
    <source>
        <dbReference type="Pfam" id="PF04542"/>
    </source>
</evidence>
<dbReference type="GO" id="GO:0003677">
    <property type="term" value="F:DNA binding"/>
    <property type="evidence" value="ECO:0007669"/>
    <property type="project" value="InterPro"/>
</dbReference>
<comment type="caution">
    <text evidence="7">The sequence shown here is derived from an EMBL/GenBank/DDBJ whole genome shotgun (WGS) entry which is preliminary data.</text>
</comment>
<proteinExistence type="inferred from homology"/>
<evidence type="ECO:0000313" key="7">
    <source>
        <dbReference type="EMBL" id="GGE19902.1"/>
    </source>
</evidence>
<dbReference type="InterPro" id="IPR013325">
    <property type="entry name" value="RNA_pol_sigma_r2"/>
</dbReference>